<dbReference type="PROSITE" id="PS51257">
    <property type="entry name" value="PROKAR_LIPOPROTEIN"/>
    <property type="match status" value="1"/>
</dbReference>
<evidence type="ECO:0000256" key="2">
    <source>
        <dbReference type="ARBA" id="ARBA00022729"/>
    </source>
</evidence>
<keyword evidence="2" id="KW-0732">Signal</keyword>
<dbReference type="GO" id="GO:0016020">
    <property type="term" value="C:membrane"/>
    <property type="evidence" value="ECO:0007669"/>
    <property type="project" value="InterPro"/>
</dbReference>
<keyword evidence="3" id="KW-0472">Membrane</keyword>
<proteinExistence type="predicted"/>
<reference evidence="6" key="1">
    <citation type="submission" date="2016-10" db="EMBL/GenBank/DDBJ databases">
        <title>Sequence of Gallionella enrichment culture.</title>
        <authorList>
            <person name="Poehlein A."/>
            <person name="Muehling M."/>
            <person name="Daniel R."/>
        </authorList>
    </citation>
    <scope>NUCLEOTIDE SEQUENCE</scope>
</reference>
<evidence type="ECO:0000313" key="6">
    <source>
        <dbReference type="EMBL" id="OIQ88182.1"/>
    </source>
</evidence>
<name>A0A1J5QWW7_9ZZZZ</name>
<sequence>MFKKMIALLLATTLVAGVVVTIAGCNTMEGAGKDIQEGGKAIKDEANEHKN</sequence>
<accession>A0A1J5QWW7</accession>
<evidence type="ECO:0000256" key="5">
    <source>
        <dbReference type="ARBA" id="ARBA00023288"/>
    </source>
</evidence>
<dbReference type="Pfam" id="PF08085">
    <property type="entry name" value="Entericidin"/>
    <property type="match status" value="1"/>
</dbReference>
<evidence type="ECO:0000256" key="1">
    <source>
        <dbReference type="ARBA" id="ARBA00022475"/>
    </source>
</evidence>
<evidence type="ECO:0000256" key="4">
    <source>
        <dbReference type="ARBA" id="ARBA00023139"/>
    </source>
</evidence>
<dbReference type="AlphaFoldDB" id="A0A1J5QWW7"/>
<keyword evidence="4" id="KW-0564">Palmitate</keyword>
<evidence type="ECO:0000256" key="3">
    <source>
        <dbReference type="ARBA" id="ARBA00023136"/>
    </source>
</evidence>
<dbReference type="GO" id="GO:0009636">
    <property type="term" value="P:response to toxic substance"/>
    <property type="evidence" value="ECO:0007669"/>
    <property type="project" value="InterPro"/>
</dbReference>
<keyword evidence="5 6" id="KW-0449">Lipoprotein</keyword>
<keyword evidence="1" id="KW-1003">Cell membrane</keyword>
<gene>
    <name evidence="6" type="ORF">GALL_299540</name>
</gene>
<dbReference type="InterPro" id="IPR012556">
    <property type="entry name" value="Entericidin"/>
</dbReference>
<comment type="caution">
    <text evidence="6">The sequence shown here is derived from an EMBL/GenBank/DDBJ whole genome shotgun (WGS) entry which is preliminary data.</text>
</comment>
<protein>
    <submittedName>
        <fullName evidence="6">Entericidin B membrane lipoprotein</fullName>
    </submittedName>
</protein>
<organism evidence="6">
    <name type="scientific">mine drainage metagenome</name>
    <dbReference type="NCBI Taxonomy" id="410659"/>
    <lineage>
        <taxon>unclassified sequences</taxon>
        <taxon>metagenomes</taxon>
        <taxon>ecological metagenomes</taxon>
    </lineage>
</organism>
<dbReference type="EMBL" id="MLJW01000384">
    <property type="protein sequence ID" value="OIQ88182.1"/>
    <property type="molecule type" value="Genomic_DNA"/>
</dbReference>